<comment type="caution">
    <text evidence="2">The sequence shown here is derived from an EMBL/GenBank/DDBJ whole genome shotgun (WGS) entry which is preliminary data.</text>
</comment>
<organism evidence="2 3">
    <name type="scientific">Winogradskyella poriferorum</name>
    <dbReference type="NCBI Taxonomy" id="307627"/>
    <lineage>
        <taxon>Bacteria</taxon>
        <taxon>Pseudomonadati</taxon>
        <taxon>Bacteroidota</taxon>
        <taxon>Flavobacteriia</taxon>
        <taxon>Flavobacteriales</taxon>
        <taxon>Flavobacteriaceae</taxon>
        <taxon>Winogradskyella</taxon>
    </lineage>
</organism>
<dbReference type="RefSeq" id="WP_331809429.1">
    <property type="nucleotide sequence ID" value="NZ_JAZHOU010000002.1"/>
</dbReference>
<proteinExistence type="predicted"/>
<sequence length="211" mass="24133">MNTLVKIVVILVLSLVSRQATAQTNFEKGMSKAFELWEAGKWDDAENMFERISKAEEEEWLPNYYIAQMNSLKSWNEKDETVLKAQLKKAQEHLDIAMARSEDNAELLVMQAQVYTNWVAFDGATYGMKYAGKVAELYAKAVKLDPTNPRAAYCKADWGMGSAKYFGQDTEPFCKEIEASLELFDTFKPESDFHPNWGRERAEQVLAECKE</sequence>
<evidence type="ECO:0000313" key="3">
    <source>
        <dbReference type="Proteomes" id="UP001356704"/>
    </source>
</evidence>
<dbReference type="Proteomes" id="UP001356704">
    <property type="component" value="Unassembled WGS sequence"/>
</dbReference>
<dbReference type="EMBL" id="JAZHOU010000002">
    <property type="protein sequence ID" value="MEF3078647.1"/>
    <property type="molecule type" value="Genomic_DNA"/>
</dbReference>
<keyword evidence="1" id="KW-0732">Signal</keyword>
<keyword evidence="3" id="KW-1185">Reference proteome</keyword>
<reference evidence="2 3" key="1">
    <citation type="submission" date="2024-02" db="EMBL/GenBank/DDBJ databases">
        <title>Winogradskyella poriferorum JCM 12885.</title>
        <authorList>
            <person name="Zhang D.-F."/>
            <person name="Fu Z.-Y."/>
        </authorList>
    </citation>
    <scope>NUCLEOTIDE SEQUENCE [LARGE SCALE GENOMIC DNA]</scope>
    <source>
        <strain evidence="2 3">JCM 12885</strain>
    </source>
</reference>
<feature type="signal peptide" evidence="1">
    <location>
        <begin position="1"/>
        <end position="22"/>
    </location>
</feature>
<evidence type="ECO:0000313" key="2">
    <source>
        <dbReference type="EMBL" id="MEF3078647.1"/>
    </source>
</evidence>
<protein>
    <recommendedName>
        <fullName evidence="4">Tetratricopeptide repeat protein</fullName>
    </recommendedName>
</protein>
<dbReference type="Gene3D" id="1.25.40.10">
    <property type="entry name" value="Tetratricopeptide repeat domain"/>
    <property type="match status" value="1"/>
</dbReference>
<dbReference type="SUPFAM" id="SSF48452">
    <property type="entry name" value="TPR-like"/>
    <property type="match status" value="1"/>
</dbReference>
<gene>
    <name evidence="2" type="ORF">V1468_06510</name>
</gene>
<evidence type="ECO:0000256" key="1">
    <source>
        <dbReference type="SAM" id="SignalP"/>
    </source>
</evidence>
<feature type="chain" id="PRO_5046159324" description="Tetratricopeptide repeat protein" evidence="1">
    <location>
        <begin position="23"/>
        <end position="211"/>
    </location>
</feature>
<accession>A0ABU7W3V0</accession>
<evidence type="ECO:0008006" key="4">
    <source>
        <dbReference type="Google" id="ProtNLM"/>
    </source>
</evidence>
<dbReference type="InterPro" id="IPR011990">
    <property type="entry name" value="TPR-like_helical_dom_sf"/>
</dbReference>
<name>A0ABU7W3V0_9FLAO</name>